<feature type="binding site" evidence="5">
    <location>
        <position position="92"/>
    </location>
    <ligand>
        <name>Mg(2+)</name>
        <dbReference type="ChEBI" id="CHEBI:18420"/>
        <label>1</label>
        <note>catalytic</note>
    </ligand>
</feature>
<feature type="binding site" evidence="5">
    <location>
        <position position="220"/>
    </location>
    <ligand>
        <name>Mg(2+)</name>
        <dbReference type="ChEBI" id="CHEBI:18420"/>
        <label>2</label>
    </ligand>
</feature>
<dbReference type="PANTHER" id="PTHR20854:SF4">
    <property type="entry name" value="INOSITOL-1-MONOPHOSPHATASE-RELATED"/>
    <property type="match status" value="1"/>
</dbReference>
<evidence type="ECO:0000256" key="3">
    <source>
        <dbReference type="ARBA" id="ARBA00022801"/>
    </source>
</evidence>
<sequence length="269" mass="29946">MTKKEKLEQKAIVSLASQLSRQAGAVLKKYFGGRSEIEKKEGVGNIVTRADKESEEIIVSGVRKRFPEHSILGEEGTNEDMSSNFLWSIDSLDGTLPFSNGLPWFGVSIGVLKNNRPYAAVIFIPFGFSREEELYTAVKGGGAYLNGTRIHVNSKEKLEDSIVGFDYAYTQRERRIQEILLKVAPKVRGTITLQWAVGPLCFIAAGKFDGYIHQNMQHWDIAAASLVIKEARGKVTDLLGNEIVYKQGKVFDYCASNGRIHDQLLSTIK</sequence>
<reference evidence="6 7" key="1">
    <citation type="journal article" date="2016" name="Nat. Commun.">
        <title>Thousands of microbial genomes shed light on interconnected biogeochemical processes in an aquifer system.</title>
        <authorList>
            <person name="Anantharaman K."/>
            <person name="Brown C.T."/>
            <person name="Hug L.A."/>
            <person name="Sharon I."/>
            <person name="Castelle C.J."/>
            <person name="Probst A.J."/>
            <person name="Thomas B.C."/>
            <person name="Singh A."/>
            <person name="Wilkins M.J."/>
            <person name="Karaoz U."/>
            <person name="Brodie E.L."/>
            <person name="Williams K.H."/>
            <person name="Hubbard S.S."/>
            <person name="Banfield J.F."/>
        </authorList>
    </citation>
    <scope>NUCLEOTIDE SEQUENCE [LARGE SCALE GENOMIC DNA]</scope>
</reference>
<keyword evidence="4 5" id="KW-0460">Magnesium</keyword>
<evidence type="ECO:0000313" key="7">
    <source>
        <dbReference type="Proteomes" id="UP000177199"/>
    </source>
</evidence>
<gene>
    <name evidence="6" type="ORF">A3F29_00425</name>
</gene>
<organism evidence="6 7">
    <name type="scientific">Candidatus Roizmanbacteria bacterium RIFCSPHIGHO2_12_FULL_33_9</name>
    <dbReference type="NCBI Taxonomy" id="1802045"/>
    <lineage>
        <taxon>Bacteria</taxon>
        <taxon>Candidatus Roizmaniibacteriota</taxon>
    </lineage>
</organism>
<keyword evidence="3" id="KW-0378">Hydrolase</keyword>
<dbReference type="PRINTS" id="PR00377">
    <property type="entry name" value="IMPHPHTASES"/>
</dbReference>
<dbReference type="GO" id="GO:0008934">
    <property type="term" value="F:inositol monophosphate 1-phosphatase activity"/>
    <property type="evidence" value="ECO:0007669"/>
    <property type="project" value="TreeGrafter"/>
</dbReference>
<proteinExistence type="predicted"/>
<feature type="binding site" evidence="5">
    <location>
        <position position="90"/>
    </location>
    <ligand>
        <name>Mg(2+)</name>
        <dbReference type="ChEBI" id="CHEBI:18420"/>
        <label>2</label>
    </ligand>
</feature>
<dbReference type="Gene3D" id="3.30.540.10">
    <property type="entry name" value="Fructose-1,6-Bisphosphatase, subunit A, domain 1"/>
    <property type="match status" value="1"/>
</dbReference>
<dbReference type="Pfam" id="PF00459">
    <property type="entry name" value="Inositol_P"/>
    <property type="match status" value="1"/>
</dbReference>
<keyword evidence="2 5" id="KW-0479">Metal-binding</keyword>
<dbReference type="GO" id="GO:0006020">
    <property type="term" value="P:inositol metabolic process"/>
    <property type="evidence" value="ECO:0007669"/>
    <property type="project" value="TreeGrafter"/>
</dbReference>
<comment type="cofactor">
    <cofactor evidence="1 5">
        <name>Mg(2+)</name>
        <dbReference type="ChEBI" id="CHEBI:18420"/>
    </cofactor>
</comment>
<dbReference type="GO" id="GO:0046872">
    <property type="term" value="F:metal ion binding"/>
    <property type="evidence" value="ECO:0007669"/>
    <property type="project" value="UniProtKB-KW"/>
</dbReference>
<comment type="caution">
    <text evidence="6">The sequence shown here is derived from an EMBL/GenBank/DDBJ whole genome shotgun (WGS) entry which is preliminary data.</text>
</comment>
<dbReference type="Gene3D" id="3.40.190.80">
    <property type="match status" value="1"/>
</dbReference>
<evidence type="ECO:0000256" key="4">
    <source>
        <dbReference type="ARBA" id="ARBA00022842"/>
    </source>
</evidence>
<evidence type="ECO:0000313" key="6">
    <source>
        <dbReference type="EMBL" id="OGK30454.1"/>
    </source>
</evidence>
<evidence type="ECO:0000256" key="5">
    <source>
        <dbReference type="PIRSR" id="PIRSR600760-2"/>
    </source>
</evidence>
<dbReference type="SUPFAM" id="SSF56655">
    <property type="entry name" value="Carbohydrate phosphatase"/>
    <property type="match status" value="1"/>
</dbReference>
<feature type="binding site" evidence="5">
    <location>
        <position position="74"/>
    </location>
    <ligand>
        <name>Mg(2+)</name>
        <dbReference type="ChEBI" id="CHEBI:18420"/>
        <label>1</label>
        <note>catalytic</note>
    </ligand>
</feature>
<feature type="binding site" evidence="5">
    <location>
        <position position="93"/>
    </location>
    <ligand>
        <name>Mg(2+)</name>
        <dbReference type="ChEBI" id="CHEBI:18420"/>
        <label>2</label>
    </ligand>
</feature>
<dbReference type="Proteomes" id="UP000177199">
    <property type="component" value="Unassembled WGS sequence"/>
</dbReference>
<dbReference type="FunFam" id="3.30.540.10:FF:000003">
    <property type="entry name" value="Inositol-1-monophosphatase"/>
    <property type="match status" value="1"/>
</dbReference>
<dbReference type="InterPro" id="IPR000760">
    <property type="entry name" value="Inositol_monophosphatase-like"/>
</dbReference>
<dbReference type="PANTHER" id="PTHR20854">
    <property type="entry name" value="INOSITOL MONOPHOSPHATASE"/>
    <property type="match status" value="1"/>
</dbReference>
<dbReference type="CDD" id="cd01637">
    <property type="entry name" value="IMPase_like"/>
    <property type="match status" value="1"/>
</dbReference>
<dbReference type="GO" id="GO:0007165">
    <property type="term" value="P:signal transduction"/>
    <property type="evidence" value="ECO:0007669"/>
    <property type="project" value="TreeGrafter"/>
</dbReference>
<dbReference type="AlphaFoldDB" id="A0A1F7HHG1"/>
<accession>A0A1F7HHG1</accession>
<protein>
    <submittedName>
        <fullName evidence="6">Uncharacterized protein</fullName>
    </submittedName>
</protein>
<name>A0A1F7HHG1_9BACT</name>
<evidence type="ECO:0000256" key="2">
    <source>
        <dbReference type="ARBA" id="ARBA00022723"/>
    </source>
</evidence>
<evidence type="ECO:0000256" key="1">
    <source>
        <dbReference type="ARBA" id="ARBA00001946"/>
    </source>
</evidence>
<dbReference type="EMBL" id="MFZV01000044">
    <property type="protein sequence ID" value="OGK30454.1"/>
    <property type="molecule type" value="Genomic_DNA"/>
</dbReference>